<keyword evidence="1" id="KW-0175">Coiled coil</keyword>
<feature type="region of interest" description="Disordered" evidence="2">
    <location>
        <begin position="947"/>
        <end position="996"/>
    </location>
</feature>
<feature type="domain" description="Reverse transcriptase Ty1/copia-type" evidence="3">
    <location>
        <begin position="12"/>
        <end position="254"/>
    </location>
</feature>
<evidence type="ECO:0000256" key="1">
    <source>
        <dbReference type="SAM" id="Coils"/>
    </source>
</evidence>
<dbReference type="Proteomes" id="UP001151760">
    <property type="component" value="Unassembled WGS sequence"/>
</dbReference>
<feature type="compositionally biased region" description="Low complexity" evidence="2">
    <location>
        <begin position="647"/>
        <end position="662"/>
    </location>
</feature>
<evidence type="ECO:0000259" key="3">
    <source>
        <dbReference type="Pfam" id="PF07727"/>
    </source>
</evidence>
<dbReference type="PANTHER" id="PTHR11439:SF495">
    <property type="entry name" value="REVERSE TRANSCRIPTASE, RNA-DEPENDENT DNA POLYMERASE-RELATED"/>
    <property type="match status" value="1"/>
</dbReference>
<gene>
    <name evidence="4" type="ORF">Tco_0941511</name>
</gene>
<feature type="coiled-coil region" evidence="1">
    <location>
        <begin position="711"/>
        <end position="745"/>
    </location>
</feature>
<feature type="compositionally biased region" description="Basic and acidic residues" evidence="2">
    <location>
        <begin position="970"/>
        <end position="996"/>
    </location>
</feature>
<dbReference type="EMBL" id="BQNB010015579">
    <property type="protein sequence ID" value="GJT41646.1"/>
    <property type="molecule type" value="Genomic_DNA"/>
</dbReference>
<dbReference type="InterPro" id="IPR013103">
    <property type="entry name" value="RVT_2"/>
</dbReference>
<dbReference type="Pfam" id="PF07727">
    <property type="entry name" value="RVT_2"/>
    <property type="match status" value="1"/>
</dbReference>
<accession>A0ABQ5DR32</accession>
<feature type="compositionally biased region" description="Basic residues" evidence="2">
    <location>
        <begin position="955"/>
        <end position="969"/>
    </location>
</feature>
<reference evidence="4" key="2">
    <citation type="submission" date="2022-01" db="EMBL/GenBank/DDBJ databases">
        <authorList>
            <person name="Yamashiro T."/>
            <person name="Shiraishi A."/>
            <person name="Satake H."/>
            <person name="Nakayama K."/>
        </authorList>
    </citation>
    <scope>NUCLEOTIDE SEQUENCE</scope>
</reference>
<evidence type="ECO:0000256" key="2">
    <source>
        <dbReference type="SAM" id="MobiDB-lite"/>
    </source>
</evidence>
<dbReference type="InterPro" id="IPR043502">
    <property type="entry name" value="DNA/RNA_pol_sf"/>
</dbReference>
<name>A0ABQ5DR32_9ASTR</name>
<evidence type="ECO:0000313" key="4">
    <source>
        <dbReference type="EMBL" id="GJT41646.1"/>
    </source>
</evidence>
<evidence type="ECO:0000313" key="5">
    <source>
        <dbReference type="Proteomes" id="UP001151760"/>
    </source>
</evidence>
<protein>
    <submittedName>
        <fullName evidence="4">Ribonuclease H-like domain-containing protein</fullName>
    </submittedName>
</protein>
<feature type="region of interest" description="Disordered" evidence="2">
    <location>
        <begin position="646"/>
        <end position="688"/>
    </location>
</feature>
<dbReference type="SUPFAM" id="SSF56672">
    <property type="entry name" value="DNA/RNA polymerases"/>
    <property type="match status" value="1"/>
</dbReference>
<reference evidence="4" key="1">
    <citation type="journal article" date="2022" name="Int. J. Mol. Sci.">
        <title>Draft Genome of Tanacetum Coccineum: Genomic Comparison of Closely Related Tanacetum-Family Plants.</title>
        <authorList>
            <person name="Yamashiro T."/>
            <person name="Shiraishi A."/>
            <person name="Nakayama K."/>
            <person name="Satake H."/>
        </authorList>
    </citation>
    <scope>NUCLEOTIDE SEQUENCE</scope>
</reference>
<dbReference type="CDD" id="cd09272">
    <property type="entry name" value="RNase_HI_RT_Ty1"/>
    <property type="match status" value="1"/>
</dbReference>
<proteinExistence type="predicted"/>
<keyword evidence="5" id="KW-1185">Reference proteome</keyword>
<comment type="caution">
    <text evidence="4">The sequence shown here is derived from an EMBL/GenBank/DDBJ whole genome shotgun (WGS) entry which is preliminary data.</text>
</comment>
<organism evidence="4 5">
    <name type="scientific">Tanacetum coccineum</name>
    <dbReference type="NCBI Taxonomy" id="301880"/>
    <lineage>
        <taxon>Eukaryota</taxon>
        <taxon>Viridiplantae</taxon>
        <taxon>Streptophyta</taxon>
        <taxon>Embryophyta</taxon>
        <taxon>Tracheophyta</taxon>
        <taxon>Spermatophyta</taxon>
        <taxon>Magnoliopsida</taxon>
        <taxon>eudicotyledons</taxon>
        <taxon>Gunneridae</taxon>
        <taxon>Pentapetalae</taxon>
        <taxon>asterids</taxon>
        <taxon>campanulids</taxon>
        <taxon>Asterales</taxon>
        <taxon>Asteraceae</taxon>
        <taxon>Asteroideae</taxon>
        <taxon>Anthemideae</taxon>
        <taxon>Anthemidinae</taxon>
        <taxon>Tanacetum</taxon>
    </lineage>
</organism>
<sequence length="996" mass="113361">MQKELLQFKIQKVWTLVDLPSGKKAIGTKWVYRNKKDERGIVVRNKARLVAQGYKQKEGIDYDEVFTLVARVEAVRLFLAFASFMNFSVYQMDVKSTFLYGTIEEEVYVCQPLGFVDPKFLEKIYKVEKALYGLHQAHRAWYETLSTYVLENGFHKGQIDKTLFIKRLKGDILLVQVYLDDIIFGSTKKSLCDEFEQIMHNRFQMSSMGDLTFLLGLQVKQKEDGIFISQDKYVGEILKKFGFSSIRTASTPMETNKALTKDEVGEDVEDVDVYLYRSMIGSLMYLTSSRPNIMFLVCACSRFQVQLKVSHLNAVKRIFRYLKGQTKLDLWYPKDSPLILEVFSDSDYACASLDRKSTIGGCQFLGSKLISWQCKKQTVVANSTTEAEYIVASHCCGQVLWIQNQMLDYGFNFMQTKIHVDNESAICVVKNPVYHSKTKHIEIRHHFIRDTYEKRLIEMVKIHTYHNVADLLTKAFDFLTSIHGLYINMDPYEFSHVYLVFSSVLVMNRGKRGRDTKIPQSGGPLIKVGDEAVHKELGDKMERAATTASSFAAEQDNDAQTRFEAASKSPMTHLYQELTHLEVGRTRTATARTSTNGEVELTATIDGQVKIIVEASLRRHLKLEDNGGITTLPNSKIFEQLALMGAPETSPSRITSSPSLSPQHTPVSTPSPLQPPNTQPTPDAEEVVPMPHESPLYSVQLLGRDEGSLSLNELTDLYTSLSKKVEGLESELKQTKQTYSTALTKLILRVKKLEQIVKANKSRRRARVVESDISDDIEVVIEEEEPTQLVEDQGSGEKGEKEVSIVGAEHSTVIPEVSTAAANLVYIRRSAQKRKYKGKAIMQESEPLKRVQVQMSMDEELAKKLDEREEVAAEPTQAQKIDWSDPAVLRYHAQLNRPYSIAEVKKSMVMYLKNQGGYKMHYFKGIKYEDIRPIFEKVWDQIQSFAPMDSEKEKGSKKKGSRKKSLARKRAGEKQSEESTKRQKIEDDIEKEELKA</sequence>
<dbReference type="PANTHER" id="PTHR11439">
    <property type="entry name" value="GAG-POL-RELATED RETROTRANSPOSON"/>
    <property type="match status" value="1"/>
</dbReference>